<evidence type="ECO:0000256" key="4">
    <source>
        <dbReference type="ARBA" id="ARBA00023136"/>
    </source>
</evidence>
<dbReference type="InterPro" id="IPR000184">
    <property type="entry name" value="Bac_surfAg_D15"/>
</dbReference>
<keyword evidence="3" id="KW-0812">Transmembrane</keyword>
<dbReference type="Gene3D" id="3.10.20.310">
    <property type="entry name" value="membrane protein fhac"/>
    <property type="match status" value="5"/>
</dbReference>
<reference evidence="7 8" key="1">
    <citation type="submission" date="2017-04" db="EMBL/GenBank/DDBJ databases">
        <title>Whole genome sequence of Bdellovibrio bacteriovorus strain SSB218315.</title>
        <authorList>
            <person name="Oyedara O."/>
            <person name="Rodriguez-Perez M.A."/>
        </authorList>
    </citation>
    <scope>NUCLEOTIDE SEQUENCE [LARGE SCALE GENOMIC DNA]</scope>
    <source>
        <strain evidence="7 8">SSB218315</strain>
    </source>
</reference>
<dbReference type="Gene3D" id="2.40.160.50">
    <property type="entry name" value="membrane protein fhac: a member of the omp85/tpsb transporter family"/>
    <property type="match status" value="1"/>
</dbReference>
<feature type="domain" description="POTRA" evidence="6">
    <location>
        <begin position="419"/>
        <end position="500"/>
    </location>
</feature>
<dbReference type="Proteomes" id="UP000197003">
    <property type="component" value="Chromosome"/>
</dbReference>
<dbReference type="InterPro" id="IPR039910">
    <property type="entry name" value="D15-like"/>
</dbReference>
<evidence type="ECO:0000313" key="7">
    <source>
        <dbReference type="EMBL" id="ASD63298.1"/>
    </source>
</evidence>
<evidence type="ECO:0000256" key="3">
    <source>
        <dbReference type="ARBA" id="ARBA00022692"/>
    </source>
</evidence>
<evidence type="ECO:0000313" key="8">
    <source>
        <dbReference type="Proteomes" id="UP000197003"/>
    </source>
</evidence>
<dbReference type="GO" id="GO:0019867">
    <property type="term" value="C:outer membrane"/>
    <property type="evidence" value="ECO:0007669"/>
    <property type="project" value="InterPro"/>
</dbReference>
<dbReference type="OrthoDB" id="9814535at2"/>
<feature type="chain" id="PRO_5013323407" description="POTRA domain-containing protein" evidence="5">
    <location>
        <begin position="24"/>
        <end position="929"/>
    </location>
</feature>
<dbReference type="PANTHER" id="PTHR12815:SF18">
    <property type="entry name" value="SORTING AND ASSEMBLY MACHINERY COMPONENT 50 HOMOLOG"/>
    <property type="match status" value="1"/>
</dbReference>
<dbReference type="InterPro" id="IPR034746">
    <property type="entry name" value="POTRA"/>
</dbReference>
<dbReference type="PROSITE" id="PS51779">
    <property type="entry name" value="POTRA"/>
    <property type="match status" value="3"/>
</dbReference>
<evidence type="ECO:0000256" key="2">
    <source>
        <dbReference type="ARBA" id="ARBA00022452"/>
    </source>
</evidence>
<feature type="domain" description="POTRA" evidence="6">
    <location>
        <begin position="93"/>
        <end position="170"/>
    </location>
</feature>
<comment type="subcellular location">
    <subcellularLocation>
        <location evidence="1">Membrane</location>
    </subcellularLocation>
</comment>
<feature type="signal peptide" evidence="5">
    <location>
        <begin position="1"/>
        <end position="23"/>
    </location>
</feature>
<proteinExistence type="predicted"/>
<evidence type="ECO:0000256" key="5">
    <source>
        <dbReference type="SAM" id="SignalP"/>
    </source>
</evidence>
<evidence type="ECO:0000256" key="1">
    <source>
        <dbReference type="ARBA" id="ARBA00004370"/>
    </source>
</evidence>
<keyword evidence="4" id="KW-0472">Membrane</keyword>
<organism evidence="7 8">
    <name type="scientific">Bdellovibrio bacteriovorus</name>
    <dbReference type="NCBI Taxonomy" id="959"/>
    <lineage>
        <taxon>Bacteria</taxon>
        <taxon>Pseudomonadati</taxon>
        <taxon>Bdellovibrionota</taxon>
        <taxon>Bdellovibrionia</taxon>
        <taxon>Bdellovibrionales</taxon>
        <taxon>Pseudobdellovibrionaceae</taxon>
        <taxon>Bdellovibrio</taxon>
    </lineage>
</organism>
<accession>A0A1Z3N756</accession>
<feature type="domain" description="POTRA" evidence="6">
    <location>
        <begin position="503"/>
        <end position="577"/>
    </location>
</feature>
<dbReference type="InterPro" id="IPR010827">
    <property type="entry name" value="BamA/TamA_POTRA"/>
</dbReference>
<evidence type="ECO:0000259" key="6">
    <source>
        <dbReference type="PROSITE" id="PS51779"/>
    </source>
</evidence>
<keyword evidence="2" id="KW-1134">Transmembrane beta strand</keyword>
<name>A0A1Z3N756_BDEBC</name>
<dbReference type="EMBL" id="CP020946">
    <property type="protein sequence ID" value="ASD63298.1"/>
    <property type="molecule type" value="Genomic_DNA"/>
</dbReference>
<dbReference type="RefSeq" id="WP_088564849.1">
    <property type="nucleotide sequence ID" value="NZ_CP020946.1"/>
</dbReference>
<gene>
    <name evidence="7" type="ORF">B9G79_06795</name>
</gene>
<keyword evidence="5" id="KW-0732">Signal</keyword>
<dbReference type="Pfam" id="PF01103">
    <property type="entry name" value="Omp85"/>
    <property type="match status" value="1"/>
</dbReference>
<protein>
    <recommendedName>
        <fullName evidence="6">POTRA domain-containing protein</fullName>
    </recommendedName>
</protein>
<sequence length="929" mass="105939">MICTPLLKPALILALSLGLPAWAAKKNLNYSTLPQELQQDLEKRFPDARKERLSQDQVDEILRFMQQKPQLQRLRVFDDGNGSPWRLDFQLTRRISQVQIDGNKTMSSSEAENLFGVKTDDVFDQQTLIEGGEKLRQAYRDIGFYNAVIDIEMPPESPESVSILVRVNENKRTRVHNIVLQSPNEDLNKRLMKEIDGALNDPYTDATLSKIQKDAREFLTKNRYIRADLVGPTADFNSDESQVTLTYRLEKTEKYNFDYQGVRFLAIRGIENALDLDNYYSASPSVSAELAAKIRSYYLSKGYARAEVKADESELRNFQRKVTFHIEEGPQVKVQKYNLTGRYSKKDSYYINFIEEHSSAIVDSGYYNKDDIDAGLKNLILELQNNGYLQAKILSTRTQYNKERDAVTIYINLDEGPLTVVESVTFTGNQAFTPEELLKVTRLRPGPLKLGQIEEAVARLKNHYREQGYIEMLLLNERADLVTYDETNTKATLNFKIFEGPQVRVASIILEGNTFTSDYVIHKELEFDKGDLLTPSNLEESVARLQRTGFFGSVEIRTLEEKTNVANRTVLVKVTERDPGVFTLGAGATNERTLTLRGYTGIAYRNLWGTGRGISLRLEGNYNVADIKYLESRVVLGYLEPYIFDSRVRGRINVTRSSTVTDYDIKQVSDVRSTTYSLEKDFTSRILGIWDLWSLATIRDFGLDDSYPYDTLEQNIATTGPQLDLDFRDNPFNPTRGTFTRWNAEYSTPEIGSSPTIEYWRSTLSFTHYWTVGHLSKQPVVWANQVRGGYLKNLSKDGGVPWDKKGFTLGGQSTVRGYEAGTQEVFPNRQDLGLSDTDPTYYLTTDSTMYLIKSEVRFPVWESLGGAVFYDGGSVKITDLHFTDPYRDSTGFGIRYNTPVGPLSLEWAWKLDARPGEEPWRFHLSIGTF</sequence>
<dbReference type="AlphaFoldDB" id="A0A1Z3N756"/>
<dbReference type="PANTHER" id="PTHR12815">
    <property type="entry name" value="SORTING AND ASSEMBLY MACHINERY SAMM50 PROTEIN FAMILY MEMBER"/>
    <property type="match status" value="1"/>
</dbReference>
<dbReference type="Pfam" id="PF07244">
    <property type="entry name" value="POTRA"/>
    <property type="match status" value="4"/>
</dbReference>